<dbReference type="Pfam" id="PF00990">
    <property type="entry name" value="GGDEF"/>
    <property type="match status" value="1"/>
</dbReference>
<dbReference type="CDD" id="cd01948">
    <property type="entry name" value="EAL"/>
    <property type="match status" value="1"/>
</dbReference>
<dbReference type="PROSITE" id="PS50887">
    <property type="entry name" value="GGDEF"/>
    <property type="match status" value="1"/>
</dbReference>
<dbReference type="InterPro" id="IPR000160">
    <property type="entry name" value="GGDEF_dom"/>
</dbReference>
<evidence type="ECO:0000259" key="3">
    <source>
        <dbReference type="PROSITE" id="PS50887"/>
    </source>
</evidence>
<evidence type="ECO:0000256" key="1">
    <source>
        <dbReference type="SAM" id="Phobius"/>
    </source>
</evidence>
<dbReference type="PANTHER" id="PTHR44757">
    <property type="entry name" value="DIGUANYLATE CYCLASE DGCP"/>
    <property type="match status" value="1"/>
</dbReference>
<evidence type="ECO:0000259" key="2">
    <source>
        <dbReference type="PROSITE" id="PS50883"/>
    </source>
</evidence>
<accession>A0ABQ3ZV17</accession>
<protein>
    <recommendedName>
        <fullName evidence="6">Diguanylate cyclase (GGDEF)-like protein</fullName>
    </recommendedName>
</protein>
<evidence type="ECO:0008006" key="6">
    <source>
        <dbReference type="Google" id="ProtNLM"/>
    </source>
</evidence>
<sequence>MRSTAHPPAAPPARGQRSWQLFGAAGLAATVVYVLDLSPAANAACFLIIGLGAAVACFAGPRRFHAEPRAAWPFMALTGLCFVAGVVLRPTVTAEPLLADAMIVPGYVLLGVFFAILLRARGSVERHAVLDGLIVCVAGAITSALLLAFPAAAIEGRPAIESVLAGLYPAFDVVLLALGINLTFTARTWPVSLSLLVSCIALLIAGDVAYSIIGTYGFTYVSPVFDLPFLLTFTLLGVAALHPSVVELGHADRHPVQAWSWRRMLLLVPAVATPFVLLVTSGGTFTARVVIGAGGAAIVALLLLRAVSAVQAQVEAQLHSEFQAMHDPLTGLPNRRSIAAAVEALVTAAPAQGPARVWVTFLDLDGFKWVNDSWGHDAGDQLVIEVAARLRAALPAGTALARVGGDEFVVAYVGEEQGALRLVDEMQGCFSSPLPVRDTEVVISASIGLAHAPGGGDPAMTTEALLRDADTAMYRSKSEGPGRATIFDTSMHDRVRERIELESALRVALNEGQLHVVYQPIVRLETGRPHGAEALVRWNHPQRGAIPPMTFIPVAEESGMIGALGTWVRNEALHQLAEWRADGTVDGDFYMSINVSPKQLAEPNLPLIVSAELLRYGVPSSAVALEMTESVMVDGGGVAAKVLFELRELGLRLLVDDFGTGFSALGYLRRFPVTGVKVDRSFVSGLGDGGEDEEIVRAVVAMSRALGLSIVAEGVETRIQRDALAAVGVTQGQGWLWGPGVTPGDFALHWAADRHVPGPAPLTAGNS</sequence>
<dbReference type="EMBL" id="BOMN01000076">
    <property type="protein sequence ID" value="GIE22440.1"/>
    <property type="molecule type" value="Genomic_DNA"/>
</dbReference>
<keyword evidence="1" id="KW-0812">Transmembrane</keyword>
<dbReference type="PROSITE" id="PS50883">
    <property type="entry name" value="EAL"/>
    <property type="match status" value="1"/>
</dbReference>
<keyword evidence="1" id="KW-1133">Transmembrane helix</keyword>
<dbReference type="PANTHER" id="PTHR44757:SF2">
    <property type="entry name" value="BIOFILM ARCHITECTURE MAINTENANCE PROTEIN MBAA"/>
    <property type="match status" value="1"/>
</dbReference>
<feature type="transmembrane region" description="Helical" evidence="1">
    <location>
        <begin position="71"/>
        <end position="91"/>
    </location>
</feature>
<keyword evidence="5" id="KW-1185">Reference proteome</keyword>
<dbReference type="Gene3D" id="3.30.70.270">
    <property type="match status" value="1"/>
</dbReference>
<feature type="transmembrane region" description="Helical" evidence="1">
    <location>
        <begin position="193"/>
        <end position="217"/>
    </location>
</feature>
<dbReference type="InterPro" id="IPR001633">
    <property type="entry name" value="EAL_dom"/>
</dbReference>
<organism evidence="4 5">
    <name type="scientific">Winogradskya humida</name>
    <dbReference type="NCBI Taxonomy" id="113566"/>
    <lineage>
        <taxon>Bacteria</taxon>
        <taxon>Bacillati</taxon>
        <taxon>Actinomycetota</taxon>
        <taxon>Actinomycetes</taxon>
        <taxon>Micromonosporales</taxon>
        <taxon>Micromonosporaceae</taxon>
        <taxon>Winogradskya</taxon>
    </lineage>
</organism>
<feature type="transmembrane region" description="Helical" evidence="1">
    <location>
        <begin position="130"/>
        <end position="154"/>
    </location>
</feature>
<gene>
    <name evidence="4" type="ORF">Ahu01nite_055420</name>
</gene>
<feature type="domain" description="GGDEF" evidence="3">
    <location>
        <begin position="355"/>
        <end position="489"/>
    </location>
</feature>
<feature type="transmembrane region" description="Helical" evidence="1">
    <location>
        <begin position="41"/>
        <end position="59"/>
    </location>
</feature>
<comment type="caution">
    <text evidence="4">The sequence shown here is derived from an EMBL/GenBank/DDBJ whole genome shotgun (WGS) entry which is preliminary data.</text>
</comment>
<feature type="transmembrane region" description="Helical" evidence="1">
    <location>
        <begin position="97"/>
        <end position="118"/>
    </location>
</feature>
<name>A0ABQ3ZV17_9ACTN</name>
<dbReference type="SUPFAM" id="SSF55073">
    <property type="entry name" value="Nucleotide cyclase"/>
    <property type="match status" value="1"/>
</dbReference>
<feature type="transmembrane region" description="Helical" evidence="1">
    <location>
        <begin position="166"/>
        <end position="186"/>
    </location>
</feature>
<dbReference type="Proteomes" id="UP000603200">
    <property type="component" value="Unassembled WGS sequence"/>
</dbReference>
<keyword evidence="1" id="KW-0472">Membrane</keyword>
<dbReference type="NCBIfam" id="TIGR00254">
    <property type="entry name" value="GGDEF"/>
    <property type="match status" value="1"/>
</dbReference>
<feature type="transmembrane region" description="Helical" evidence="1">
    <location>
        <begin position="229"/>
        <end position="249"/>
    </location>
</feature>
<dbReference type="Pfam" id="PF00563">
    <property type="entry name" value="EAL"/>
    <property type="match status" value="1"/>
</dbReference>
<dbReference type="CDD" id="cd01949">
    <property type="entry name" value="GGDEF"/>
    <property type="match status" value="1"/>
</dbReference>
<dbReference type="SMART" id="SM00052">
    <property type="entry name" value="EAL"/>
    <property type="match status" value="1"/>
</dbReference>
<dbReference type="InterPro" id="IPR043128">
    <property type="entry name" value="Rev_trsase/Diguanyl_cyclase"/>
</dbReference>
<dbReference type="Gene3D" id="3.20.20.450">
    <property type="entry name" value="EAL domain"/>
    <property type="match status" value="1"/>
</dbReference>
<dbReference type="SMART" id="SM00267">
    <property type="entry name" value="GGDEF"/>
    <property type="match status" value="1"/>
</dbReference>
<evidence type="ECO:0000313" key="5">
    <source>
        <dbReference type="Proteomes" id="UP000603200"/>
    </source>
</evidence>
<dbReference type="RefSeq" id="WP_203839530.1">
    <property type="nucleotide sequence ID" value="NZ_BAAATV010000040.1"/>
</dbReference>
<feature type="domain" description="EAL" evidence="2">
    <location>
        <begin position="498"/>
        <end position="754"/>
    </location>
</feature>
<evidence type="ECO:0000313" key="4">
    <source>
        <dbReference type="EMBL" id="GIE22440.1"/>
    </source>
</evidence>
<dbReference type="SUPFAM" id="SSF141868">
    <property type="entry name" value="EAL domain-like"/>
    <property type="match status" value="1"/>
</dbReference>
<reference evidence="4 5" key="1">
    <citation type="submission" date="2021-01" db="EMBL/GenBank/DDBJ databases">
        <title>Whole genome shotgun sequence of Actinoplanes humidus NBRC 14915.</title>
        <authorList>
            <person name="Komaki H."/>
            <person name="Tamura T."/>
        </authorList>
    </citation>
    <scope>NUCLEOTIDE SEQUENCE [LARGE SCALE GENOMIC DNA]</scope>
    <source>
        <strain evidence="4 5">NBRC 14915</strain>
    </source>
</reference>
<dbReference type="InterPro" id="IPR029787">
    <property type="entry name" value="Nucleotide_cyclase"/>
</dbReference>
<proteinExistence type="predicted"/>
<dbReference type="InterPro" id="IPR035919">
    <property type="entry name" value="EAL_sf"/>
</dbReference>
<dbReference type="InterPro" id="IPR052155">
    <property type="entry name" value="Biofilm_reg_signaling"/>
</dbReference>
<feature type="transmembrane region" description="Helical" evidence="1">
    <location>
        <begin position="261"/>
        <end position="279"/>
    </location>
</feature>